<evidence type="ECO:0000256" key="3">
    <source>
        <dbReference type="SAM" id="MobiDB-lite"/>
    </source>
</evidence>
<feature type="compositionally biased region" description="Basic residues" evidence="3">
    <location>
        <begin position="259"/>
        <end position="279"/>
    </location>
</feature>
<feature type="signal peptide" evidence="4">
    <location>
        <begin position="1"/>
        <end position="18"/>
    </location>
</feature>
<protein>
    <submittedName>
        <fullName evidence="6">Peptidase M23</fullName>
    </submittedName>
</protein>
<feature type="region of interest" description="Disordered" evidence="3">
    <location>
        <begin position="259"/>
        <end position="286"/>
    </location>
</feature>
<dbReference type="PANTHER" id="PTHR21666:SF289">
    <property type="entry name" value="L-ALA--D-GLU ENDOPEPTIDASE"/>
    <property type="match status" value="1"/>
</dbReference>
<evidence type="ECO:0000313" key="7">
    <source>
        <dbReference type="Proteomes" id="UP000186074"/>
    </source>
</evidence>
<accession>A0A1P8KQX0</accession>
<evidence type="ECO:0000313" key="6">
    <source>
        <dbReference type="EMBL" id="APW66956.1"/>
    </source>
</evidence>
<dbReference type="Proteomes" id="UP000186074">
    <property type="component" value="Chromosome"/>
</dbReference>
<evidence type="ECO:0000259" key="5">
    <source>
        <dbReference type="Pfam" id="PF01551"/>
    </source>
</evidence>
<keyword evidence="1 4" id="KW-0732">Signal</keyword>
<evidence type="ECO:0000256" key="4">
    <source>
        <dbReference type="SAM" id="SignalP"/>
    </source>
</evidence>
<dbReference type="CDD" id="cd12797">
    <property type="entry name" value="M23_peptidase"/>
    <property type="match status" value="1"/>
</dbReference>
<evidence type="ECO:0000256" key="1">
    <source>
        <dbReference type="ARBA" id="ARBA00022729"/>
    </source>
</evidence>
<dbReference type="GO" id="GO:0004222">
    <property type="term" value="F:metalloendopeptidase activity"/>
    <property type="evidence" value="ECO:0007669"/>
    <property type="project" value="TreeGrafter"/>
</dbReference>
<dbReference type="Pfam" id="PF01551">
    <property type="entry name" value="Peptidase_M23"/>
    <property type="match status" value="1"/>
</dbReference>
<reference evidence="6 7" key="1">
    <citation type="submission" date="2017-01" db="EMBL/GenBank/DDBJ databases">
        <title>Genome sequencing of Arcobacter sp. LPB0137.</title>
        <authorList>
            <person name="Lee G.-W."/>
            <person name="Yi H."/>
        </authorList>
    </citation>
    <scope>NUCLEOTIDE SEQUENCE [LARGE SCALE GENOMIC DNA]</scope>
    <source>
        <strain evidence="6 7">LPB0137</strain>
    </source>
</reference>
<dbReference type="InterPro" id="IPR016047">
    <property type="entry name" value="M23ase_b-sheet_dom"/>
</dbReference>
<keyword evidence="2" id="KW-0175">Coiled coil</keyword>
<dbReference type="SUPFAM" id="SSF51261">
    <property type="entry name" value="Duplicated hybrid motif"/>
    <property type="match status" value="1"/>
</dbReference>
<dbReference type="KEGG" id="alp:LPB137_06430"/>
<feature type="domain" description="M23ase beta-sheet core" evidence="5">
    <location>
        <begin position="361"/>
        <end position="439"/>
    </location>
</feature>
<feature type="coiled-coil region" evidence="2">
    <location>
        <begin position="41"/>
        <end position="110"/>
    </location>
</feature>
<dbReference type="STRING" id="1850254.LPB137_06430"/>
<gene>
    <name evidence="6" type="ORF">LPB137_06430</name>
</gene>
<sequence>MNKILFLLLFIFSSISFSSTQVIDKKIKSNKSNLNKSASKKKQTSQKVKSLANKIADQNKNIIKLEKDIKKVNSDINEHEVLLEESKSKLAQLRTKSSNLIKEKKGNEEQIVDTIIEDFSTSIALKLASKNTLGELIDSEIYTILSENSKDQILKLDNNYDLLTNNTKINKKKIEKISSYIEKRKKTKKTLNTLKNKHSKSLVNLEDQHKSYQKELKKVVEQQESLKKLLSNLNILKEAELKKERIRRAKIQRLLALKKKKAEAKKRRNAKKSKSKSKTQAKEETIQTAEVRNQKYAKNLNLDVKKIGSSTSGVKVVRYRGKRTIAPLKSFNVVKKFGTYYDPIYKIKLFNESIVLKTKRPKAKVVSVLNGKVVYAKKNSGMLENVVIIQHENGLHTIYSHLDEIAPTLKVGKWIKKGYVVGRVNKNLTFQATKNSAHINPKDLFRI</sequence>
<organism evidence="6 7">
    <name type="scientific">Poseidonibacter parvus</name>
    <dbReference type="NCBI Taxonomy" id="1850254"/>
    <lineage>
        <taxon>Bacteria</taxon>
        <taxon>Pseudomonadati</taxon>
        <taxon>Campylobacterota</taxon>
        <taxon>Epsilonproteobacteria</taxon>
        <taxon>Campylobacterales</taxon>
        <taxon>Arcobacteraceae</taxon>
        <taxon>Poseidonibacter</taxon>
    </lineage>
</organism>
<dbReference type="InterPro" id="IPR050570">
    <property type="entry name" value="Cell_wall_metabolism_enzyme"/>
</dbReference>
<dbReference type="OrthoDB" id="5372565at2"/>
<dbReference type="PANTHER" id="PTHR21666">
    <property type="entry name" value="PEPTIDASE-RELATED"/>
    <property type="match status" value="1"/>
</dbReference>
<dbReference type="AlphaFoldDB" id="A0A1P8KQX0"/>
<name>A0A1P8KQX0_9BACT</name>
<dbReference type="Gene3D" id="2.70.70.10">
    <property type="entry name" value="Glucose Permease (Domain IIA)"/>
    <property type="match status" value="1"/>
</dbReference>
<proteinExistence type="predicted"/>
<evidence type="ECO:0000256" key="2">
    <source>
        <dbReference type="SAM" id="Coils"/>
    </source>
</evidence>
<feature type="chain" id="PRO_5012862724" evidence="4">
    <location>
        <begin position="19"/>
        <end position="447"/>
    </location>
</feature>
<keyword evidence="7" id="KW-1185">Reference proteome</keyword>
<dbReference type="EMBL" id="CP019070">
    <property type="protein sequence ID" value="APW66956.1"/>
    <property type="molecule type" value="Genomic_DNA"/>
</dbReference>
<dbReference type="InterPro" id="IPR011055">
    <property type="entry name" value="Dup_hybrid_motif"/>
</dbReference>